<evidence type="ECO:0000313" key="1">
    <source>
        <dbReference type="EMBL" id="MDG4715643.1"/>
    </source>
</evidence>
<gene>
    <name evidence="1" type="ORF">P7122_07160</name>
</gene>
<dbReference type="InterPro" id="IPR029465">
    <property type="entry name" value="ATPgrasp_TupA"/>
</dbReference>
<name>A0ABT6G0T2_9FLAO</name>
<sequence length="319" mass="37945">MYQNPKNKASFKLRKFISNIYRDSDIGYSILRPFYKIYELGLRITPDQFIIKRSFKKHMGYDLNLDNPRTLNEKINWLKLHNRKPIQTILADKYKVRDYVKNKVGDKYLIPLLFESKNEKDLTPDNLPEPNFIIKANHNSSGGLIVRDKNKVDWKKAQKRFKRLLNENHYYSTTEWQYKNIEPRIIAEQLLTYEDGSIPEDIKFHCFNGKVAFIMVDFDRFGELRTRNLYDSEWNLIPCNWGRPYGRDMEKPSNLDEMIAVAEKLAEDFAYVRVDLYLVKSQIFFGELTFYHASGFQAFYQKECDEKFGDMLDISALKK</sequence>
<dbReference type="RefSeq" id="WP_278005098.1">
    <property type="nucleotide sequence ID" value="NZ_JARSBN010000003.1"/>
</dbReference>
<reference evidence="1 2" key="1">
    <citation type="submission" date="2023-03" db="EMBL/GenBank/DDBJ databases">
        <title>Strain YYF002 represents a novel species in the genus Winogradskyella isolated from seawater.</title>
        <authorList>
            <person name="Fu Z.-Y."/>
        </authorList>
    </citation>
    <scope>NUCLEOTIDE SEQUENCE [LARGE SCALE GENOMIC DNA]</scope>
    <source>
        <strain evidence="1 2">YYF002</strain>
    </source>
</reference>
<keyword evidence="2" id="KW-1185">Reference proteome</keyword>
<accession>A0ABT6G0T2</accession>
<proteinExistence type="predicted"/>
<dbReference type="Pfam" id="PF14305">
    <property type="entry name" value="ATPgrasp_TupA"/>
    <property type="match status" value="1"/>
</dbReference>
<protein>
    <submittedName>
        <fullName evidence="1">ATP-grasp fold amidoligase family protein</fullName>
    </submittedName>
</protein>
<comment type="caution">
    <text evidence="1">The sequence shown here is derived from an EMBL/GenBank/DDBJ whole genome shotgun (WGS) entry which is preliminary data.</text>
</comment>
<dbReference type="Proteomes" id="UP001529085">
    <property type="component" value="Unassembled WGS sequence"/>
</dbReference>
<evidence type="ECO:0000313" key="2">
    <source>
        <dbReference type="Proteomes" id="UP001529085"/>
    </source>
</evidence>
<dbReference type="EMBL" id="JARSBN010000003">
    <property type="protein sequence ID" value="MDG4715643.1"/>
    <property type="molecule type" value="Genomic_DNA"/>
</dbReference>
<organism evidence="1 2">
    <name type="scientific">Winogradskyella marincola</name>
    <dbReference type="NCBI Taxonomy" id="3037795"/>
    <lineage>
        <taxon>Bacteria</taxon>
        <taxon>Pseudomonadati</taxon>
        <taxon>Bacteroidota</taxon>
        <taxon>Flavobacteriia</taxon>
        <taxon>Flavobacteriales</taxon>
        <taxon>Flavobacteriaceae</taxon>
        <taxon>Winogradskyella</taxon>
    </lineage>
</organism>